<evidence type="ECO:0000313" key="1">
    <source>
        <dbReference type="EMBL" id="RVW71324.1"/>
    </source>
</evidence>
<reference evidence="1 2" key="1">
    <citation type="journal article" date="2018" name="PLoS Genet.">
        <title>Population sequencing reveals clonal diversity and ancestral inbreeding in the grapevine cultivar Chardonnay.</title>
        <authorList>
            <person name="Roach M.J."/>
            <person name="Johnson D.L."/>
            <person name="Bohlmann J."/>
            <person name="van Vuuren H.J."/>
            <person name="Jones S.J."/>
            <person name="Pretorius I.S."/>
            <person name="Schmidt S.A."/>
            <person name="Borneman A.R."/>
        </authorList>
    </citation>
    <scope>NUCLEOTIDE SEQUENCE [LARGE SCALE GENOMIC DNA]</scope>
    <source>
        <strain evidence="2">cv. Chardonnay</strain>
        <tissue evidence="1">Leaf</tissue>
    </source>
</reference>
<dbReference type="AlphaFoldDB" id="A0A438GGJ7"/>
<organism evidence="1 2">
    <name type="scientific">Vitis vinifera</name>
    <name type="common">Grape</name>
    <dbReference type="NCBI Taxonomy" id="29760"/>
    <lineage>
        <taxon>Eukaryota</taxon>
        <taxon>Viridiplantae</taxon>
        <taxon>Streptophyta</taxon>
        <taxon>Embryophyta</taxon>
        <taxon>Tracheophyta</taxon>
        <taxon>Spermatophyta</taxon>
        <taxon>Magnoliopsida</taxon>
        <taxon>eudicotyledons</taxon>
        <taxon>Gunneridae</taxon>
        <taxon>Pentapetalae</taxon>
        <taxon>rosids</taxon>
        <taxon>Vitales</taxon>
        <taxon>Vitaceae</taxon>
        <taxon>Viteae</taxon>
        <taxon>Vitis</taxon>
    </lineage>
</organism>
<sequence>MAVSQRCSQHRDPKIMGCATILSPLVCVESFSKWQPMYVVFFPRWTFSLFKLLRVGYILLLKPNGKVVLKISGVLPLLMLMDCSFNVALCRPLWRIIGLQPVSFPVLVEVILAQNVVLSLLTFGRCILLALISGVHGSLKDTMEVFMEIGIWTPQKLQSWGCLCWTGCL</sequence>
<accession>A0A438GGJ7</accession>
<name>A0A438GGJ7_VITVI</name>
<dbReference type="Proteomes" id="UP000288805">
    <property type="component" value="Unassembled WGS sequence"/>
</dbReference>
<comment type="caution">
    <text evidence="1">The sequence shown here is derived from an EMBL/GenBank/DDBJ whole genome shotgun (WGS) entry which is preliminary data.</text>
</comment>
<evidence type="ECO:0000313" key="2">
    <source>
        <dbReference type="Proteomes" id="UP000288805"/>
    </source>
</evidence>
<proteinExistence type="predicted"/>
<gene>
    <name evidence="1" type="ORF">CK203_059944</name>
</gene>
<protein>
    <submittedName>
        <fullName evidence="1">Uncharacterized protein</fullName>
    </submittedName>
</protein>
<dbReference type="EMBL" id="QGNW01000440">
    <property type="protein sequence ID" value="RVW71324.1"/>
    <property type="molecule type" value="Genomic_DNA"/>
</dbReference>